<gene>
    <name evidence="2" type="ORF">Psest_0045</name>
</gene>
<evidence type="ECO:0000313" key="3">
    <source>
        <dbReference type="Proteomes" id="UP000010820"/>
    </source>
</evidence>
<evidence type="ECO:0000256" key="1">
    <source>
        <dbReference type="SAM" id="Phobius"/>
    </source>
</evidence>
<keyword evidence="1" id="KW-0812">Transmembrane</keyword>
<keyword evidence="1" id="KW-1133">Transmembrane helix</keyword>
<dbReference type="AlphaFoldDB" id="L0GD59"/>
<dbReference type="EMBL" id="CP003071">
    <property type="protein sequence ID" value="AGA84658.1"/>
    <property type="molecule type" value="Genomic_DNA"/>
</dbReference>
<dbReference type="PROSITE" id="PS51257">
    <property type="entry name" value="PROKAR_LIPOPROTEIN"/>
    <property type="match status" value="1"/>
</dbReference>
<dbReference type="RefSeq" id="WP_015275072.1">
    <property type="nucleotide sequence ID" value="NC_019936.1"/>
</dbReference>
<dbReference type="HOGENOM" id="CLU_1990775_0_0_6"/>
<dbReference type="KEGG" id="psh:Psest_0045"/>
<name>L0GD59_STUST</name>
<sequence>MDELKTIEQELNSWSDILNIAVGAPSLAFALACASLPEYINLIGCAISIAMWISLMAYARPSFSRKLQELRLRQDKDERAREIIKFSEENFLSNYKFSPYLLGSLSLVLVAGYSYLSVLLKLLFP</sequence>
<protein>
    <submittedName>
        <fullName evidence="2">Uncharacterized protein</fullName>
    </submittedName>
</protein>
<organism evidence="2 3">
    <name type="scientific">Stutzerimonas stutzeri RCH2</name>
    <dbReference type="NCBI Taxonomy" id="644801"/>
    <lineage>
        <taxon>Bacteria</taxon>
        <taxon>Pseudomonadati</taxon>
        <taxon>Pseudomonadota</taxon>
        <taxon>Gammaproteobacteria</taxon>
        <taxon>Pseudomonadales</taxon>
        <taxon>Pseudomonadaceae</taxon>
        <taxon>Stutzerimonas</taxon>
    </lineage>
</organism>
<feature type="transmembrane region" description="Helical" evidence="1">
    <location>
        <begin position="100"/>
        <end position="124"/>
    </location>
</feature>
<evidence type="ECO:0000313" key="2">
    <source>
        <dbReference type="EMBL" id="AGA84658.1"/>
    </source>
</evidence>
<dbReference type="Proteomes" id="UP000010820">
    <property type="component" value="Chromosome"/>
</dbReference>
<proteinExistence type="predicted"/>
<reference evidence="2 3" key="1">
    <citation type="submission" date="2011-10" db="EMBL/GenBank/DDBJ databases">
        <title>Complete sequence of chromosome of Pseudomonas stutzeri RCH2.</title>
        <authorList>
            <consortium name="US DOE Joint Genome Institute"/>
            <person name="Lucas S."/>
            <person name="Han J."/>
            <person name="Lapidus A."/>
            <person name="Cheng J.-F."/>
            <person name="Goodwin L."/>
            <person name="Pitluck S."/>
            <person name="Peters L."/>
            <person name="Ovchinnikova G."/>
            <person name="Zeytun A."/>
            <person name="Lu M."/>
            <person name="Detter J.C."/>
            <person name="Han C."/>
            <person name="Tapia R."/>
            <person name="Land M."/>
            <person name="Hauser L."/>
            <person name="Kyrpides N."/>
            <person name="Ivanova N."/>
            <person name="Pagani I."/>
            <person name="Chakraborty R."/>
            <person name="Arkin A."/>
            <person name="Dehal P."/>
            <person name="Wall J."/>
            <person name="Hazen T."/>
            <person name="Woyke T."/>
        </authorList>
    </citation>
    <scope>NUCLEOTIDE SEQUENCE [LARGE SCALE GENOMIC DNA]</scope>
    <source>
        <strain evidence="2 3">RCH2</strain>
    </source>
</reference>
<keyword evidence="1" id="KW-0472">Membrane</keyword>
<accession>L0GD59</accession>
<feature type="transmembrane region" description="Helical" evidence="1">
    <location>
        <begin position="39"/>
        <end position="59"/>
    </location>
</feature>